<proteinExistence type="predicted"/>
<evidence type="ECO:0008006" key="2">
    <source>
        <dbReference type="Google" id="ProtNLM"/>
    </source>
</evidence>
<protein>
    <recommendedName>
        <fullName evidence="2">Histidine kinase/HSP90-like ATPase domain-containing protein</fullName>
    </recommendedName>
</protein>
<dbReference type="AlphaFoldDB" id="A0A0F9FAG8"/>
<name>A0A0F9FAG8_9ZZZZ</name>
<dbReference type="Gene3D" id="3.30.565.10">
    <property type="entry name" value="Histidine kinase-like ATPase, C-terminal domain"/>
    <property type="match status" value="1"/>
</dbReference>
<organism evidence="1">
    <name type="scientific">marine sediment metagenome</name>
    <dbReference type="NCBI Taxonomy" id="412755"/>
    <lineage>
        <taxon>unclassified sequences</taxon>
        <taxon>metagenomes</taxon>
        <taxon>ecological metagenomes</taxon>
    </lineage>
</organism>
<evidence type="ECO:0000313" key="1">
    <source>
        <dbReference type="EMBL" id="KKL75476.1"/>
    </source>
</evidence>
<comment type="caution">
    <text evidence="1">The sequence shown here is derived from an EMBL/GenBank/DDBJ whole genome shotgun (WGS) entry which is preliminary data.</text>
</comment>
<dbReference type="InterPro" id="IPR036890">
    <property type="entry name" value="HATPase_C_sf"/>
</dbReference>
<reference evidence="1" key="1">
    <citation type="journal article" date="2015" name="Nature">
        <title>Complex archaea that bridge the gap between prokaryotes and eukaryotes.</title>
        <authorList>
            <person name="Spang A."/>
            <person name="Saw J.H."/>
            <person name="Jorgensen S.L."/>
            <person name="Zaremba-Niedzwiedzka K."/>
            <person name="Martijn J."/>
            <person name="Lind A.E."/>
            <person name="van Eijk R."/>
            <person name="Schleper C."/>
            <person name="Guy L."/>
            <person name="Ettema T.J."/>
        </authorList>
    </citation>
    <scope>NUCLEOTIDE SEQUENCE</scope>
</reference>
<sequence length="411" mass="46110">MKLGIETHKVETFGVDNQTAFSIEAHSISFKILSDQLYSDKVLAVVRELSCNAFDSHVDADKKDVPFRVHMPNTLEPWFSVRDWGIGLSDDNVKHLYTTYFGSTKRESNDKVGCLGLGSKSPFAYTESFTVTSWHDGMKRTYTAFIGEEGIPMITQMGEEPTDDVNGLEVSLPVKPQDFSEFTNKAKTALCRFNPAPEVVGNSDFDLDSVEYWMKGEGWAIRKEDNSGYGYRNRGDSAVAVQGSVAYPIDGAALKDLTLEQQKLLNLPIDIYFELGGLGITPSRESLSYSDGTKNTIDTIGNVIKRLDKVFDELPSKFEDEFTACKSHWDACVLFNEMFRTGRGASYAMSELARSPKFDLKWSEGVPESFWYKGPRDDATALTSTSHLTSKEIRKFHNDLIEEIKKEGIPY</sequence>
<accession>A0A0F9FAG8</accession>
<dbReference type="SUPFAM" id="SSF55874">
    <property type="entry name" value="ATPase domain of HSP90 chaperone/DNA topoisomerase II/histidine kinase"/>
    <property type="match status" value="1"/>
</dbReference>
<dbReference type="EMBL" id="LAZR01024341">
    <property type="protein sequence ID" value="KKL75476.1"/>
    <property type="molecule type" value="Genomic_DNA"/>
</dbReference>
<gene>
    <name evidence="1" type="ORF">LCGC14_2054480</name>
</gene>